<sequence length="131" mass="14687">MRNLVRRAAAVIAVVGGTMAWTGAAPAVADPWEMVVLKSSEGKWKASLWYHDADNEVCIRAHNSISSAYAETWVRDDWYEVILHFRDYGGNDEPTCRTVSSVYDGAVGLVYLQHRDSDGHRTDSWEGHVTF</sequence>
<keyword evidence="3" id="KW-1185">Reference proteome</keyword>
<dbReference type="Proteomes" id="UP001596512">
    <property type="component" value="Unassembled WGS sequence"/>
</dbReference>
<feature type="signal peptide" evidence="1">
    <location>
        <begin position="1"/>
        <end position="29"/>
    </location>
</feature>
<reference evidence="3" key="1">
    <citation type="journal article" date="2019" name="Int. J. Syst. Evol. Microbiol.">
        <title>The Global Catalogue of Microorganisms (GCM) 10K type strain sequencing project: providing services to taxonomists for standard genome sequencing and annotation.</title>
        <authorList>
            <consortium name="The Broad Institute Genomics Platform"/>
            <consortium name="The Broad Institute Genome Sequencing Center for Infectious Disease"/>
            <person name="Wu L."/>
            <person name="Ma J."/>
        </authorList>
    </citation>
    <scope>NUCLEOTIDE SEQUENCE [LARGE SCALE GENOMIC DNA]</scope>
    <source>
        <strain evidence="3">JCM 17695</strain>
    </source>
</reference>
<evidence type="ECO:0000313" key="2">
    <source>
        <dbReference type="EMBL" id="MFC7613662.1"/>
    </source>
</evidence>
<gene>
    <name evidence="2" type="ORF">ACFQV2_08705</name>
</gene>
<feature type="chain" id="PRO_5045378879" description="Secreted protein" evidence="1">
    <location>
        <begin position="30"/>
        <end position="131"/>
    </location>
</feature>
<organism evidence="2 3">
    <name type="scientific">Actinokineospora soli</name>
    <dbReference type="NCBI Taxonomy" id="1048753"/>
    <lineage>
        <taxon>Bacteria</taxon>
        <taxon>Bacillati</taxon>
        <taxon>Actinomycetota</taxon>
        <taxon>Actinomycetes</taxon>
        <taxon>Pseudonocardiales</taxon>
        <taxon>Pseudonocardiaceae</taxon>
        <taxon>Actinokineospora</taxon>
    </lineage>
</organism>
<accession>A0ABW2TIT3</accession>
<comment type="caution">
    <text evidence="2">The sequence shown here is derived from an EMBL/GenBank/DDBJ whole genome shotgun (WGS) entry which is preliminary data.</text>
</comment>
<evidence type="ECO:0008006" key="4">
    <source>
        <dbReference type="Google" id="ProtNLM"/>
    </source>
</evidence>
<dbReference type="EMBL" id="JBHTEY010000004">
    <property type="protein sequence ID" value="MFC7613662.1"/>
    <property type="molecule type" value="Genomic_DNA"/>
</dbReference>
<keyword evidence="1" id="KW-0732">Signal</keyword>
<protein>
    <recommendedName>
        <fullName evidence="4">Secreted protein</fullName>
    </recommendedName>
</protein>
<evidence type="ECO:0000256" key="1">
    <source>
        <dbReference type="SAM" id="SignalP"/>
    </source>
</evidence>
<name>A0ABW2TIT3_9PSEU</name>
<evidence type="ECO:0000313" key="3">
    <source>
        <dbReference type="Proteomes" id="UP001596512"/>
    </source>
</evidence>
<proteinExistence type="predicted"/>